<sequence length="324" mass="35273">MANHSGSSFRPSEASPRIPNLLSDADHGYDEEATILAEMKALKARVAAHCANAERKKITTQTTTFLRDVVQHLPENPTQVPGARSAIQANLVRVSNDPLPALMPPASEPTPTQYSAPTWEAPLPTFRDTLRQTQERDLKTYFGGLEAAGLWPVSPLPDSGSVPATRSAQIQQVAWHARPIPDASYPVSTPRGQKRTRDADWDDSPRTYRTCTPDGRVIFTSTPDGRFTHPFSAAAEDRYPASPVPAPPVTPSPSPCKSTGASYLTSTFYARLRTISADTYEPRRGTMLPSSPLGLEGDEIPRFLDDLVLAAREANGDFRDPSAI</sequence>
<reference evidence="2" key="1">
    <citation type="submission" date="2023-03" db="EMBL/GenBank/DDBJ databases">
        <title>Massive genome expansion in bonnet fungi (Mycena s.s.) driven by repeated elements and novel gene families across ecological guilds.</title>
        <authorList>
            <consortium name="Lawrence Berkeley National Laboratory"/>
            <person name="Harder C.B."/>
            <person name="Miyauchi S."/>
            <person name="Viragh M."/>
            <person name="Kuo A."/>
            <person name="Thoen E."/>
            <person name="Andreopoulos B."/>
            <person name="Lu D."/>
            <person name="Skrede I."/>
            <person name="Drula E."/>
            <person name="Henrissat B."/>
            <person name="Morin E."/>
            <person name="Kohler A."/>
            <person name="Barry K."/>
            <person name="LaButti K."/>
            <person name="Morin E."/>
            <person name="Salamov A."/>
            <person name="Lipzen A."/>
            <person name="Mereny Z."/>
            <person name="Hegedus B."/>
            <person name="Baldrian P."/>
            <person name="Stursova M."/>
            <person name="Weitz H."/>
            <person name="Taylor A."/>
            <person name="Grigoriev I.V."/>
            <person name="Nagy L.G."/>
            <person name="Martin F."/>
            <person name="Kauserud H."/>
        </authorList>
    </citation>
    <scope>NUCLEOTIDE SEQUENCE</scope>
    <source>
        <strain evidence="2">CBHHK067</strain>
    </source>
</reference>
<keyword evidence="3" id="KW-1185">Reference proteome</keyword>
<feature type="compositionally biased region" description="Polar residues" evidence="1">
    <location>
        <begin position="1"/>
        <end position="10"/>
    </location>
</feature>
<feature type="region of interest" description="Disordered" evidence="1">
    <location>
        <begin position="1"/>
        <end position="25"/>
    </location>
</feature>
<feature type="region of interest" description="Disordered" evidence="1">
    <location>
        <begin position="238"/>
        <end position="258"/>
    </location>
</feature>
<dbReference type="AlphaFoldDB" id="A0AAD7DQN5"/>
<dbReference type="Proteomes" id="UP001221757">
    <property type="component" value="Unassembled WGS sequence"/>
</dbReference>
<proteinExistence type="predicted"/>
<dbReference type="EMBL" id="JARKIE010000030">
    <property type="protein sequence ID" value="KAJ7697445.1"/>
    <property type="molecule type" value="Genomic_DNA"/>
</dbReference>
<organism evidence="2 3">
    <name type="scientific">Mycena rosella</name>
    <name type="common">Pink bonnet</name>
    <name type="synonym">Agaricus rosellus</name>
    <dbReference type="NCBI Taxonomy" id="1033263"/>
    <lineage>
        <taxon>Eukaryota</taxon>
        <taxon>Fungi</taxon>
        <taxon>Dikarya</taxon>
        <taxon>Basidiomycota</taxon>
        <taxon>Agaricomycotina</taxon>
        <taxon>Agaricomycetes</taxon>
        <taxon>Agaricomycetidae</taxon>
        <taxon>Agaricales</taxon>
        <taxon>Marasmiineae</taxon>
        <taxon>Mycenaceae</taxon>
        <taxon>Mycena</taxon>
    </lineage>
</organism>
<evidence type="ECO:0000313" key="2">
    <source>
        <dbReference type="EMBL" id="KAJ7697445.1"/>
    </source>
</evidence>
<feature type="compositionally biased region" description="Pro residues" evidence="1">
    <location>
        <begin position="242"/>
        <end position="254"/>
    </location>
</feature>
<comment type="caution">
    <text evidence="2">The sequence shown here is derived from an EMBL/GenBank/DDBJ whole genome shotgun (WGS) entry which is preliminary data.</text>
</comment>
<gene>
    <name evidence="2" type="ORF">B0H17DRAFT_1130415</name>
</gene>
<feature type="region of interest" description="Disordered" evidence="1">
    <location>
        <begin position="181"/>
        <end position="207"/>
    </location>
</feature>
<feature type="compositionally biased region" description="Basic and acidic residues" evidence="1">
    <location>
        <begin position="195"/>
        <end position="206"/>
    </location>
</feature>
<evidence type="ECO:0000256" key="1">
    <source>
        <dbReference type="SAM" id="MobiDB-lite"/>
    </source>
</evidence>
<accession>A0AAD7DQN5</accession>
<evidence type="ECO:0000313" key="3">
    <source>
        <dbReference type="Proteomes" id="UP001221757"/>
    </source>
</evidence>
<name>A0AAD7DQN5_MYCRO</name>
<protein>
    <submittedName>
        <fullName evidence="2">Uncharacterized protein</fullName>
    </submittedName>
</protein>